<name>B2J7S0_NOSP7</name>
<dbReference type="AlphaFoldDB" id="B2J7S0"/>
<dbReference type="EMBL" id="CP001037">
    <property type="protein sequence ID" value="ACC82515.1"/>
    <property type="molecule type" value="Genomic_DNA"/>
</dbReference>
<evidence type="ECO:0000313" key="2">
    <source>
        <dbReference type="EMBL" id="ACC82515.1"/>
    </source>
</evidence>
<evidence type="ECO:0000259" key="1">
    <source>
        <dbReference type="Pfam" id="PF04389"/>
    </source>
</evidence>
<proteinExistence type="predicted"/>
<dbReference type="InterPro" id="IPR045175">
    <property type="entry name" value="M28_fam"/>
</dbReference>
<reference evidence="3" key="1">
    <citation type="submission" date="2008-04" db="EMBL/GenBank/DDBJ databases">
        <title>Complete sequence of chromosome of Nostoc punctiforme ATCC 29133.</title>
        <authorList>
            <consortium name="US DOE Joint Genome Institute"/>
            <person name="Copeland A."/>
            <person name="Lucas S."/>
            <person name="Lapidus A."/>
            <person name="Glavina del Rio T."/>
            <person name="Dalin E."/>
            <person name="Tice H."/>
            <person name="Pitluck S."/>
            <person name="Chain P."/>
            <person name="Malfatti S."/>
            <person name="Shin M."/>
            <person name="Vergez L."/>
            <person name="Schmutz J."/>
            <person name="Larimer F."/>
            <person name="Land M."/>
            <person name="Hauser L."/>
            <person name="Kyrpides N."/>
            <person name="Kim E."/>
            <person name="Meeks J.C."/>
            <person name="Elhai J."/>
            <person name="Campbell E.L."/>
            <person name="Thiel T."/>
            <person name="Longmire J."/>
            <person name="Potts M."/>
            <person name="Atlas R."/>
        </authorList>
    </citation>
    <scope>NUCLEOTIDE SEQUENCE [LARGE SCALE GENOMIC DNA]</scope>
    <source>
        <strain evidence="3">ATCC 29133 / PCC 73102</strain>
    </source>
</reference>
<accession>B2J7S0</accession>
<organism evidence="2 3">
    <name type="scientific">Nostoc punctiforme (strain ATCC 29133 / PCC 73102)</name>
    <dbReference type="NCBI Taxonomy" id="63737"/>
    <lineage>
        <taxon>Bacteria</taxon>
        <taxon>Bacillati</taxon>
        <taxon>Cyanobacteriota</taxon>
        <taxon>Cyanophyceae</taxon>
        <taxon>Nostocales</taxon>
        <taxon>Nostocaceae</taxon>
        <taxon>Nostoc</taxon>
    </lineage>
</organism>
<feature type="domain" description="Peptidase M28" evidence="1">
    <location>
        <begin position="108"/>
        <end position="208"/>
    </location>
</feature>
<dbReference type="STRING" id="63737.Npun_R4137"/>
<dbReference type="PANTHER" id="PTHR12147:SF26">
    <property type="entry name" value="PEPTIDASE M28 DOMAIN-CONTAINING PROTEIN"/>
    <property type="match status" value="1"/>
</dbReference>
<dbReference type="GO" id="GO:0006508">
    <property type="term" value="P:proteolysis"/>
    <property type="evidence" value="ECO:0007669"/>
    <property type="project" value="InterPro"/>
</dbReference>
<evidence type="ECO:0000313" key="3">
    <source>
        <dbReference type="Proteomes" id="UP000001191"/>
    </source>
</evidence>
<dbReference type="RefSeq" id="WP_012410482.1">
    <property type="nucleotide sequence ID" value="NC_010628.1"/>
</dbReference>
<dbReference type="eggNOG" id="COG2234">
    <property type="taxonomic scope" value="Bacteria"/>
</dbReference>
<dbReference type="PhylomeDB" id="B2J7S0"/>
<dbReference type="EnsemblBacteria" id="ACC82515">
    <property type="protein sequence ID" value="ACC82515"/>
    <property type="gene ID" value="Npun_R4137"/>
</dbReference>
<dbReference type="OrthoDB" id="9762302at2"/>
<dbReference type="InterPro" id="IPR007484">
    <property type="entry name" value="Peptidase_M28"/>
</dbReference>
<sequence>MRKWIWLMLLMLMAFAVVGSIDRTFFEQRPSPAIVEGIPVETPQAQLELKKVDDTLQVSTDQLLNHIQKLNFQRYTTTERSLTRTYITTELKKFGWKPKLEKFSEGVNIFAERIGTNKAAKAILVAAHYDTVALSPGADDNASGVAVVLEVARLLGSRPTPRTLQLAFFDKEEAGLLGSQAFVSQTARLQNLDGAIVMDMVGYACYTVGCQKYPAGLPVTPPSDKGDFLAVVGDMEHLPLLNAFPSSQMLPSSALNKQESNLPPVLILPIPFKGLLTPDTLRSDHAPFWYQGVGAVLVTDTANLRTPHYHQPSDVPATIERAFFTGAAQIVVNATSNLLNKNQVLQTQPPSRGNNS</sequence>
<dbReference type="HOGENOM" id="CLU_048743_0_0_3"/>
<reference evidence="2 3" key="2">
    <citation type="journal article" date="2013" name="Plant Physiol.">
        <title>A Nostoc punctiforme Sugar Transporter Necessary to Establish a Cyanobacterium-Plant Symbiosis.</title>
        <authorList>
            <person name="Ekman M."/>
            <person name="Picossi S."/>
            <person name="Campbell E.L."/>
            <person name="Meeks J.C."/>
            <person name="Flores E."/>
        </authorList>
    </citation>
    <scope>NUCLEOTIDE SEQUENCE [LARGE SCALE GENOMIC DNA]</scope>
    <source>
        <strain evidence="3">ATCC 29133 / PCC 73102</strain>
    </source>
</reference>
<dbReference type="Proteomes" id="UP000001191">
    <property type="component" value="Chromosome"/>
</dbReference>
<protein>
    <submittedName>
        <fullName evidence="2">Peptidase M28</fullName>
    </submittedName>
</protein>
<dbReference type="Gene3D" id="3.40.630.10">
    <property type="entry name" value="Zn peptidases"/>
    <property type="match status" value="1"/>
</dbReference>
<dbReference type="PANTHER" id="PTHR12147">
    <property type="entry name" value="METALLOPEPTIDASE M28 FAMILY MEMBER"/>
    <property type="match status" value="1"/>
</dbReference>
<dbReference type="Pfam" id="PF04389">
    <property type="entry name" value="Peptidase_M28"/>
    <property type="match status" value="1"/>
</dbReference>
<dbReference type="KEGG" id="npu:Npun_R4137"/>
<dbReference type="GO" id="GO:0008235">
    <property type="term" value="F:metalloexopeptidase activity"/>
    <property type="evidence" value="ECO:0007669"/>
    <property type="project" value="InterPro"/>
</dbReference>
<dbReference type="SUPFAM" id="SSF53187">
    <property type="entry name" value="Zn-dependent exopeptidases"/>
    <property type="match status" value="1"/>
</dbReference>
<gene>
    <name evidence="2" type="ordered locus">Npun_R4137</name>
</gene>
<keyword evidence="3" id="KW-1185">Reference proteome</keyword>